<dbReference type="Proteomes" id="UP001597375">
    <property type="component" value="Unassembled WGS sequence"/>
</dbReference>
<dbReference type="GO" id="GO:0016798">
    <property type="term" value="F:hydrolase activity, acting on glycosyl bonds"/>
    <property type="evidence" value="ECO:0007669"/>
    <property type="project" value="UniProtKB-KW"/>
</dbReference>
<dbReference type="Pfam" id="PF02065">
    <property type="entry name" value="Melibiase"/>
    <property type="match status" value="1"/>
</dbReference>
<dbReference type="RefSeq" id="WP_386817906.1">
    <property type="nucleotide sequence ID" value="NZ_JBHUIT010000001.1"/>
</dbReference>
<dbReference type="PANTHER" id="PTHR43053:SF3">
    <property type="entry name" value="ALPHA-GALACTOSIDASE C-RELATED"/>
    <property type="match status" value="1"/>
</dbReference>
<reference evidence="4" key="1">
    <citation type="journal article" date="2019" name="Int. J. Syst. Evol. Microbiol.">
        <title>The Global Catalogue of Microorganisms (GCM) 10K type strain sequencing project: providing services to taxonomists for standard genome sequencing and annotation.</title>
        <authorList>
            <consortium name="The Broad Institute Genomics Platform"/>
            <consortium name="The Broad Institute Genome Sequencing Center for Infectious Disease"/>
            <person name="Wu L."/>
            <person name="Ma J."/>
        </authorList>
    </citation>
    <scope>NUCLEOTIDE SEQUENCE [LARGE SCALE GENOMIC DNA]</scope>
    <source>
        <strain evidence="4">CGMCC 4.7106</strain>
    </source>
</reference>
<dbReference type="InterPro" id="IPR050985">
    <property type="entry name" value="Alpha-glycosidase_related"/>
</dbReference>
<sequence length="705" mass="80547">MHKKNFSLLRIARYSIALIGLAYSEVTIIYKDNVLSLQNDVIQRQISLNKDGSLTTNSFRLLGKDREFVSKSDEFSFLLNDMPITGMSGWEYVSHQPVKDGIQLNLKSKNNPGLEIGITYLIYEESPIIRKKIEFFNRGNSELKIESLDIERLKFIGGGVGTDCWVMNDYARQKHLGQFIGEWHDPVMVVHHHTSRRGIFVGNEAPGVMKRTSAFQQPSLITSGLTHIDQTFGFRQWIKPDENWESTWVFSGLYSDSDEPMSCVNTSINNFVRNHMGCRIFKVDQKPVFIYNTWEPFKHNINEKMIYELVDACADIGIEEFIIDDGWQDSYGDWGVDKEKFPNGLKPVFDYIKSKGMKPGVWISLCSSETKSEVYKKHPEWTVKKANGDDINLHSDEEQLYGWESKSMCMTTGWKDYIRDVILGMVNDYGLEYIKGDFAAVTGAYTSDKTRSGCHSPHHDHKDRNESMLEMYQATWQLFDELHDAAPNLFIDCTFETMGALHLIDFDMCKHADGNWLSNYVNQSPKGALRVRNLAWSRTPTIPAASLVIGNQSLDDPNFMYSFKSLAGSLPIVLGDPRKLTPEQRKEIKATADWLKAMQKKHDFMTFRQDLSGFGEPQVGHWDGFQRINTETKSGGIVGVFKQESHQAETWVTVDHLDPDSDYEAILATTGEIVFRGTGEQLATKGFKVSFPDRFQGELFEINRR</sequence>
<dbReference type="EC" id="3.2.1.-" evidence="3"/>
<protein>
    <submittedName>
        <fullName evidence="3">Glycoside hydrolase family 36 protein</fullName>
        <ecNumber evidence="3">3.2.1.-</ecNumber>
    </submittedName>
</protein>
<evidence type="ECO:0000313" key="3">
    <source>
        <dbReference type="EMBL" id="MFD2255244.1"/>
    </source>
</evidence>
<keyword evidence="1 3" id="KW-0378">Hydrolase</keyword>
<dbReference type="SUPFAM" id="SSF51445">
    <property type="entry name" value="(Trans)glycosidases"/>
    <property type="match status" value="1"/>
</dbReference>
<dbReference type="Gene3D" id="3.20.20.70">
    <property type="entry name" value="Aldolase class I"/>
    <property type="match status" value="1"/>
</dbReference>
<accession>A0ABW5D3F9</accession>
<gene>
    <name evidence="3" type="ORF">ACFSSA_01020</name>
</gene>
<proteinExistence type="predicted"/>
<evidence type="ECO:0000256" key="1">
    <source>
        <dbReference type="ARBA" id="ARBA00022801"/>
    </source>
</evidence>
<keyword evidence="2 3" id="KW-0326">Glycosidase</keyword>
<keyword evidence="4" id="KW-1185">Reference proteome</keyword>
<dbReference type="PANTHER" id="PTHR43053">
    <property type="entry name" value="GLYCOSIDASE FAMILY 31"/>
    <property type="match status" value="1"/>
</dbReference>
<comment type="caution">
    <text evidence="3">The sequence shown here is derived from an EMBL/GenBank/DDBJ whole genome shotgun (WGS) entry which is preliminary data.</text>
</comment>
<organism evidence="3 4">
    <name type="scientific">Luteolibacter algae</name>
    <dbReference type="NCBI Taxonomy" id="454151"/>
    <lineage>
        <taxon>Bacteria</taxon>
        <taxon>Pseudomonadati</taxon>
        <taxon>Verrucomicrobiota</taxon>
        <taxon>Verrucomicrobiia</taxon>
        <taxon>Verrucomicrobiales</taxon>
        <taxon>Verrucomicrobiaceae</taxon>
        <taxon>Luteolibacter</taxon>
    </lineage>
</organism>
<dbReference type="EMBL" id="JBHUIT010000001">
    <property type="protein sequence ID" value="MFD2255244.1"/>
    <property type="molecule type" value="Genomic_DNA"/>
</dbReference>
<dbReference type="CDD" id="cd14791">
    <property type="entry name" value="GH36"/>
    <property type="match status" value="1"/>
</dbReference>
<evidence type="ECO:0000256" key="2">
    <source>
        <dbReference type="ARBA" id="ARBA00023295"/>
    </source>
</evidence>
<dbReference type="InterPro" id="IPR017853">
    <property type="entry name" value="GH"/>
</dbReference>
<name>A0ABW5D3F9_9BACT</name>
<evidence type="ECO:0000313" key="4">
    <source>
        <dbReference type="Proteomes" id="UP001597375"/>
    </source>
</evidence>
<dbReference type="InterPro" id="IPR002252">
    <property type="entry name" value="Glyco_hydro_36"/>
</dbReference>
<dbReference type="InterPro" id="IPR013785">
    <property type="entry name" value="Aldolase_TIM"/>
</dbReference>